<evidence type="ECO:0000256" key="2">
    <source>
        <dbReference type="SAM" id="Phobius"/>
    </source>
</evidence>
<evidence type="ECO:0000256" key="1">
    <source>
        <dbReference type="SAM" id="MobiDB-lite"/>
    </source>
</evidence>
<gene>
    <name evidence="3" type="ORF">RUM44_003215</name>
</gene>
<reference evidence="3 4" key="1">
    <citation type="submission" date="2023-09" db="EMBL/GenBank/DDBJ databases">
        <title>Genomes of two closely related lineages of the louse Polyplax serrata with different host specificities.</title>
        <authorList>
            <person name="Martinu J."/>
            <person name="Tarabai H."/>
            <person name="Stefka J."/>
            <person name="Hypsa V."/>
        </authorList>
    </citation>
    <scope>NUCLEOTIDE SEQUENCE [LARGE SCALE GENOMIC DNA]</scope>
    <source>
        <strain evidence="3">98ZLc_SE</strain>
    </source>
</reference>
<dbReference type="EMBL" id="JAWJWF010000007">
    <property type="protein sequence ID" value="KAK6631043.1"/>
    <property type="molecule type" value="Genomic_DNA"/>
</dbReference>
<feature type="compositionally biased region" description="Polar residues" evidence="1">
    <location>
        <begin position="64"/>
        <end position="76"/>
    </location>
</feature>
<organism evidence="3 4">
    <name type="scientific">Polyplax serrata</name>
    <name type="common">Common mouse louse</name>
    <dbReference type="NCBI Taxonomy" id="468196"/>
    <lineage>
        <taxon>Eukaryota</taxon>
        <taxon>Metazoa</taxon>
        <taxon>Ecdysozoa</taxon>
        <taxon>Arthropoda</taxon>
        <taxon>Hexapoda</taxon>
        <taxon>Insecta</taxon>
        <taxon>Pterygota</taxon>
        <taxon>Neoptera</taxon>
        <taxon>Paraneoptera</taxon>
        <taxon>Psocodea</taxon>
        <taxon>Troctomorpha</taxon>
        <taxon>Phthiraptera</taxon>
        <taxon>Anoplura</taxon>
        <taxon>Polyplacidae</taxon>
        <taxon>Polyplax</taxon>
    </lineage>
</organism>
<keyword evidence="2" id="KW-0812">Transmembrane</keyword>
<feature type="transmembrane region" description="Helical" evidence="2">
    <location>
        <begin position="187"/>
        <end position="209"/>
    </location>
</feature>
<feature type="compositionally biased region" description="Basic and acidic residues" evidence="1">
    <location>
        <begin position="19"/>
        <end position="29"/>
    </location>
</feature>
<name>A0ABR1AXW4_POLSC</name>
<protein>
    <submittedName>
        <fullName evidence="3">Uncharacterized protein</fullName>
    </submittedName>
</protein>
<feature type="region of interest" description="Disordered" evidence="1">
    <location>
        <begin position="1"/>
        <end position="116"/>
    </location>
</feature>
<comment type="caution">
    <text evidence="3">The sequence shown here is derived from an EMBL/GenBank/DDBJ whole genome shotgun (WGS) entry which is preliminary data.</text>
</comment>
<keyword evidence="2" id="KW-0472">Membrane</keyword>
<dbReference type="PANTHER" id="PTHR41155">
    <property type="entry name" value="FI19525P1"/>
    <property type="match status" value="1"/>
</dbReference>
<accession>A0ABR1AXW4</accession>
<keyword evidence="2" id="KW-1133">Transmembrane helix</keyword>
<sequence>MSQPGYIQHRSGYWTDGEESQRAPSDKNGEYYTVANERSQLGSPPKNRIPKSHKKNTDEPRLHTSVSSMRPTSQMSYMPGHRAPSSASARSDRKEKNNERPRQNSQPYEDSGSDVYVTSGAYRAPSEISRGSKVSRYTRGVPSQYSYRSGAAPSELSTVKTKTSRKGGAVVETMSAPNPFCPNTKGLCCLLLLINLGLILITLGFVIVMQFFEPLFIWILGIVFLIFGFIALNVSLIYCVSVCKDMKSPKEVAMQDNYWTHHWQKNFGLPEIHYKSEDKFPDSDRGSDRYSISKYSAKYSDKNHPQKY</sequence>
<evidence type="ECO:0000313" key="3">
    <source>
        <dbReference type="EMBL" id="KAK6631043.1"/>
    </source>
</evidence>
<evidence type="ECO:0000313" key="4">
    <source>
        <dbReference type="Proteomes" id="UP001359485"/>
    </source>
</evidence>
<dbReference type="PANTHER" id="PTHR41155:SF1">
    <property type="entry name" value="FI19525P1"/>
    <property type="match status" value="1"/>
</dbReference>
<keyword evidence="4" id="KW-1185">Reference proteome</keyword>
<proteinExistence type="predicted"/>
<feature type="transmembrane region" description="Helical" evidence="2">
    <location>
        <begin position="215"/>
        <end position="240"/>
    </location>
</feature>
<dbReference type="Proteomes" id="UP001359485">
    <property type="component" value="Unassembled WGS sequence"/>
</dbReference>
<feature type="compositionally biased region" description="Basic and acidic residues" evidence="1">
    <location>
        <begin position="90"/>
        <end position="102"/>
    </location>
</feature>